<dbReference type="EMBL" id="HAEI01014430">
    <property type="protein sequence ID" value="SBS16899.1"/>
    <property type="molecule type" value="Transcribed_RNA"/>
</dbReference>
<protein>
    <submittedName>
        <fullName evidence="1">Uncharacterized protein</fullName>
    </submittedName>
</protein>
<dbReference type="AlphaFoldDB" id="A0A1A8SGW4"/>
<organism evidence="1">
    <name type="scientific">Nothobranchius rachovii</name>
    <name type="common">bluefin notho</name>
    <dbReference type="NCBI Taxonomy" id="451742"/>
    <lineage>
        <taxon>Eukaryota</taxon>
        <taxon>Metazoa</taxon>
        <taxon>Chordata</taxon>
        <taxon>Craniata</taxon>
        <taxon>Vertebrata</taxon>
        <taxon>Euteleostomi</taxon>
        <taxon>Actinopterygii</taxon>
        <taxon>Neopterygii</taxon>
        <taxon>Teleostei</taxon>
        <taxon>Neoteleostei</taxon>
        <taxon>Acanthomorphata</taxon>
        <taxon>Ovalentaria</taxon>
        <taxon>Atherinomorphae</taxon>
        <taxon>Cyprinodontiformes</taxon>
        <taxon>Nothobranchiidae</taxon>
        <taxon>Nothobranchius</taxon>
    </lineage>
</organism>
<gene>
    <name evidence="1" type="primary">BX547930.1</name>
</gene>
<feature type="non-terminal residue" evidence="1">
    <location>
        <position position="94"/>
    </location>
</feature>
<reference evidence="1" key="2">
    <citation type="submission" date="2016-06" db="EMBL/GenBank/DDBJ databases">
        <title>The genome of a short-lived fish provides insights into sex chromosome evolution and the genetic control of aging.</title>
        <authorList>
            <person name="Reichwald K."/>
            <person name="Felder M."/>
            <person name="Petzold A."/>
            <person name="Koch P."/>
            <person name="Groth M."/>
            <person name="Platzer M."/>
        </authorList>
    </citation>
    <scope>NUCLEOTIDE SEQUENCE</scope>
    <source>
        <tissue evidence="1">Brain</tissue>
    </source>
</reference>
<name>A0A1A8SGW4_9TELE</name>
<feature type="non-terminal residue" evidence="1">
    <location>
        <position position="1"/>
    </location>
</feature>
<sequence length="94" mass="10868">VHSVLDLLRTHSCKNSFLSDRLDTLDIKMTCHEFAGSSDTRRTTFGSFVCKIFFSYVEKCFSVTVHYRSSVLRVGCSVPMKIHLFYLYTLCRTL</sequence>
<proteinExistence type="predicted"/>
<reference evidence="1" key="1">
    <citation type="submission" date="2016-05" db="EMBL/GenBank/DDBJ databases">
        <authorList>
            <person name="Lavstsen T."/>
            <person name="Jespersen J.S."/>
        </authorList>
    </citation>
    <scope>NUCLEOTIDE SEQUENCE</scope>
    <source>
        <tissue evidence="1">Brain</tissue>
    </source>
</reference>
<evidence type="ECO:0000313" key="1">
    <source>
        <dbReference type="EMBL" id="SBS16899.1"/>
    </source>
</evidence>
<accession>A0A1A8SGW4</accession>